<dbReference type="RefSeq" id="WP_318796480.1">
    <property type="nucleotide sequence ID" value="NZ_JARUJP010000001.1"/>
</dbReference>
<comment type="caution">
    <text evidence="4">The sequence shown here is derived from an EMBL/GenBank/DDBJ whole genome shotgun (WGS) entry which is preliminary data.</text>
</comment>
<gene>
    <name evidence="4" type="ORF">P8V03_01340</name>
</gene>
<accession>A0ABU4JNS8</accession>
<dbReference type="PANTHER" id="PTHR13799">
    <property type="entry name" value="NGG1 INTERACTING FACTOR 3"/>
    <property type="match status" value="1"/>
</dbReference>
<dbReference type="Gene3D" id="3.40.1390.30">
    <property type="entry name" value="NIF3 (NGG1p interacting factor 3)-like"/>
    <property type="match status" value="2"/>
</dbReference>
<sequence length="271" mass="29954">MSLKVKNIHSIMEKHAPARLKQSYDNVGLMVGDMNSEVSSILIALDCTMDVVEEAKKKGCNLIFTHHPLLFKKPSNITTDTLLGRKIIELIRNDISLYSSHTNLDAVKGGINDIIMNLLGMDKCKIIEPIEGTSGNEEGSGIGRIAELKEVITLDQFCDRIKKALNISVLRYAGPESKKITKVAVINGSGQDYFSAAKKMGADCVITGDTTYHYVSDFQEEGIAIIDAGHFGTEWPAMTLVAEYLKKQIEDMGFNSTIILSETSRNPYKYK</sequence>
<comment type="similarity">
    <text evidence="1">Belongs to the GTP cyclohydrolase I type 2/NIF3 family.</text>
</comment>
<dbReference type="Pfam" id="PF01784">
    <property type="entry name" value="DUF34_NIF3"/>
    <property type="match status" value="1"/>
</dbReference>
<reference evidence="4 5" key="1">
    <citation type="submission" date="2023-04" db="EMBL/GenBank/DDBJ databases">
        <title>Clostridium tannerae sp. nov., isolated from the fecal material of an alpaca.</title>
        <authorList>
            <person name="Miller S."/>
            <person name="Hendry M."/>
            <person name="King J."/>
            <person name="Sankaranarayanan K."/>
            <person name="Lawson P.A."/>
        </authorList>
    </citation>
    <scope>NUCLEOTIDE SEQUENCE [LARGE SCALE GENOMIC DNA]</scope>
    <source>
        <strain evidence="4 5">A1-XYC3</strain>
    </source>
</reference>
<organism evidence="4 5">
    <name type="scientific">Clostridium tanneri</name>
    <dbReference type="NCBI Taxonomy" id="3037988"/>
    <lineage>
        <taxon>Bacteria</taxon>
        <taxon>Bacillati</taxon>
        <taxon>Bacillota</taxon>
        <taxon>Clostridia</taxon>
        <taxon>Eubacteriales</taxon>
        <taxon>Clostridiaceae</taxon>
        <taxon>Clostridium</taxon>
    </lineage>
</organism>
<dbReference type="InterPro" id="IPR036069">
    <property type="entry name" value="DUF34/NIF3_sf"/>
</dbReference>
<protein>
    <recommendedName>
        <fullName evidence="2">GTP cyclohydrolase 1 type 2 homolog</fullName>
    </recommendedName>
</protein>
<keyword evidence="3" id="KW-0479">Metal-binding</keyword>
<evidence type="ECO:0000256" key="1">
    <source>
        <dbReference type="ARBA" id="ARBA00006964"/>
    </source>
</evidence>
<dbReference type="Proteomes" id="UP001281656">
    <property type="component" value="Unassembled WGS sequence"/>
</dbReference>
<evidence type="ECO:0000256" key="2">
    <source>
        <dbReference type="ARBA" id="ARBA00022112"/>
    </source>
</evidence>
<dbReference type="NCBIfam" id="TIGR00486">
    <property type="entry name" value="YbgI_SA1388"/>
    <property type="match status" value="1"/>
</dbReference>
<dbReference type="SUPFAM" id="SSF102705">
    <property type="entry name" value="NIF3 (NGG1p interacting factor 3)-like"/>
    <property type="match status" value="1"/>
</dbReference>
<keyword evidence="5" id="KW-1185">Reference proteome</keyword>
<name>A0ABU4JNS8_9CLOT</name>
<evidence type="ECO:0000256" key="3">
    <source>
        <dbReference type="ARBA" id="ARBA00022723"/>
    </source>
</evidence>
<dbReference type="EMBL" id="JARUJP010000001">
    <property type="protein sequence ID" value="MDW8799796.1"/>
    <property type="molecule type" value="Genomic_DNA"/>
</dbReference>
<evidence type="ECO:0000313" key="4">
    <source>
        <dbReference type="EMBL" id="MDW8799796.1"/>
    </source>
</evidence>
<dbReference type="PANTHER" id="PTHR13799:SF14">
    <property type="entry name" value="GTP CYCLOHYDROLASE 1 TYPE 2 HOMOLOG"/>
    <property type="match status" value="1"/>
</dbReference>
<proteinExistence type="inferred from homology"/>
<dbReference type="InterPro" id="IPR002678">
    <property type="entry name" value="DUF34/NIF3"/>
</dbReference>
<evidence type="ECO:0000313" key="5">
    <source>
        <dbReference type="Proteomes" id="UP001281656"/>
    </source>
</evidence>